<gene>
    <name evidence="2" type="ORF">PGTUg99_050189</name>
</gene>
<keyword evidence="1" id="KW-0507">mRNA processing</keyword>
<organism evidence="2 3">
    <name type="scientific">Puccinia graminis f. sp. tritici</name>
    <dbReference type="NCBI Taxonomy" id="56615"/>
    <lineage>
        <taxon>Eukaryota</taxon>
        <taxon>Fungi</taxon>
        <taxon>Dikarya</taxon>
        <taxon>Basidiomycota</taxon>
        <taxon>Pucciniomycotina</taxon>
        <taxon>Pucciniomycetes</taxon>
        <taxon>Pucciniales</taxon>
        <taxon>Pucciniaceae</taxon>
        <taxon>Puccinia</taxon>
    </lineage>
</organism>
<dbReference type="GO" id="GO:0003676">
    <property type="term" value="F:nucleic acid binding"/>
    <property type="evidence" value="ECO:0007669"/>
    <property type="project" value="InterPro"/>
</dbReference>
<dbReference type="InterPro" id="IPR036875">
    <property type="entry name" value="Znf_CCHC_sf"/>
</dbReference>
<dbReference type="GO" id="GO:0006397">
    <property type="term" value="P:mRNA processing"/>
    <property type="evidence" value="ECO:0007669"/>
    <property type="project" value="UniProtKB-KW"/>
</dbReference>
<dbReference type="AlphaFoldDB" id="A0A5B0S263"/>
<accession>A0A5B0S263</accession>
<reference evidence="2 3" key="1">
    <citation type="submission" date="2019-05" db="EMBL/GenBank/DDBJ databases">
        <title>Emergence of the Ug99 lineage of the wheat stem rust pathogen through somatic hybridization.</title>
        <authorList>
            <person name="Li F."/>
            <person name="Upadhyaya N.M."/>
            <person name="Sperschneider J."/>
            <person name="Matny O."/>
            <person name="Nguyen-Phuc H."/>
            <person name="Mago R."/>
            <person name="Raley C."/>
            <person name="Miller M.E."/>
            <person name="Silverstein K.A.T."/>
            <person name="Henningsen E."/>
            <person name="Hirsch C.D."/>
            <person name="Visser B."/>
            <person name="Pretorius Z.A."/>
            <person name="Steffenson B.J."/>
            <person name="Schwessinger B."/>
            <person name="Dodds P.N."/>
            <person name="Figueroa M."/>
        </authorList>
    </citation>
    <scope>NUCLEOTIDE SEQUENCE [LARGE SCALE GENOMIC DNA]</scope>
    <source>
        <strain evidence="2 3">Ug99</strain>
    </source>
</reference>
<comment type="caution">
    <text evidence="2">The sequence shown here is derived from an EMBL/GenBank/DDBJ whole genome shotgun (WGS) entry which is preliminary data.</text>
</comment>
<evidence type="ECO:0008006" key="4">
    <source>
        <dbReference type="Google" id="ProtNLM"/>
    </source>
</evidence>
<evidence type="ECO:0000256" key="1">
    <source>
        <dbReference type="ARBA" id="ARBA00022664"/>
    </source>
</evidence>
<name>A0A5B0S263_PUCGR</name>
<protein>
    <recommendedName>
        <fullName evidence="4">CCHC-type domain-containing protein</fullName>
    </recommendedName>
</protein>
<proteinExistence type="predicted"/>
<evidence type="ECO:0000313" key="3">
    <source>
        <dbReference type="Proteomes" id="UP000325313"/>
    </source>
</evidence>
<dbReference type="GO" id="GO:0008270">
    <property type="term" value="F:zinc ion binding"/>
    <property type="evidence" value="ECO:0007669"/>
    <property type="project" value="InterPro"/>
</dbReference>
<dbReference type="Proteomes" id="UP000325313">
    <property type="component" value="Unassembled WGS sequence"/>
</dbReference>
<evidence type="ECO:0000313" key="2">
    <source>
        <dbReference type="EMBL" id="KAA1131818.1"/>
    </source>
</evidence>
<sequence length="308" mass="34892">MRLQPCRLRSKHLIKSSQIQRQLPPCRTHSPRSLPTVTLIALKEDTPSFDHGRERKKPFLNLSPMQIVTNVNQALSSINAKIDNSPVQVQAVTRFPSGDVKFITKNRTMARWLLEHKHTWTHLADPNFKTPMATFTVMIHSVPVEFDTKNDNHLETLCTQNDIPPDMIDNMRWLGQPQKNGKTHGTLLINVKDKQLARDIERGCLIIDGIPLKAAKYTPGPPQCFNCLEFGHPAYFCKTPPFCAKCGGKHNSKDCNIENPSGACFRCIKLDQSKKKFTTLTDIKYNHSPFSISCPIKKTEVDKHTKAT</sequence>
<dbReference type="EMBL" id="VDEP01000102">
    <property type="protein sequence ID" value="KAA1131818.1"/>
    <property type="molecule type" value="Genomic_DNA"/>
</dbReference>
<dbReference type="SUPFAM" id="SSF57756">
    <property type="entry name" value="Retrovirus zinc finger-like domains"/>
    <property type="match status" value="1"/>
</dbReference>